<dbReference type="Gene3D" id="2.170.150.80">
    <property type="entry name" value="NAC domain"/>
    <property type="match status" value="1"/>
</dbReference>
<evidence type="ECO:0000259" key="9">
    <source>
        <dbReference type="PROSITE" id="PS51005"/>
    </source>
</evidence>
<protein>
    <submittedName>
        <fullName evidence="11">Callose synthase 5-like</fullName>
    </submittedName>
</protein>
<dbReference type="EMBL" id="VEPZ02001098">
    <property type="protein sequence ID" value="KAE8694971.1"/>
    <property type="molecule type" value="Genomic_DNA"/>
</dbReference>
<dbReference type="GO" id="GO:0004553">
    <property type="term" value="F:hydrolase activity, hydrolyzing O-glycosyl compounds"/>
    <property type="evidence" value="ECO:0007669"/>
    <property type="project" value="InterPro"/>
</dbReference>
<dbReference type="InterPro" id="IPR001223">
    <property type="entry name" value="Glyco_hydro18_cat"/>
</dbReference>
<dbReference type="GO" id="GO:0003677">
    <property type="term" value="F:DNA binding"/>
    <property type="evidence" value="ECO:0007669"/>
    <property type="project" value="UniProtKB-KW"/>
</dbReference>
<keyword evidence="3" id="KW-0238">DNA-binding</keyword>
<comment type="caution">
    <text evidence="11">The sequence shown here is derived from an EMBL/GenBank/DDBJ whole genome shotgun (WGS) entry which is preliminary data.</text>
</comment>
<comment type="similarity">
    <text evidence="8">Belongs to the glycosyl hydrolase 18 family.</text>
</comment>
<evidence type="ECO:0000256" key="1">
    <source>
        <dbReference type="ARBA" id="ARBA00022801"/>
    </source>
</evidence>
<feature type="domain" description="GH18" evidence="10">
    <location>
        <begin position="160"/>
        <end position="409"/>
    </location>
</feature>
<keyword evidence="12" id="KW-1185">Reference proteome</keyword>
<evidence type="ECO:0000256" key="4">
    <source>
        <dbReference type="ARBA" id="ARBA00023163"/>
    </source>
</evidence>
<evidence type="ECO:0000256" key="6">
    <source>
        <dbReference type="ARBA" id="ARBA00023295"/>
    </source>
</evidence>
<keyword evidence="6 7" id="KW-0326">Glycosidase</keyword>
<dbReference type="GO" id="GO:0006355">
    <property type="term" value="P:regulation of DNA-templated transcription"/>
    <property type="evidence" value="ECO:0007669"/>
    <property type="project" value="InterPro"/>
</dbReference>
<reference evidence="11" key="1">
    <citation type="submission" date="2019-09" db="EMBL/GenBank/DDBJ databases">
        <title>Draft genome information of white flower Hibiscus syriacus.</title>
        <authorList>
            <person name="Kim Y.-M."/>
        </authorList>
    </citation>
    <scope>NUCLEOTIDE SEQUENCE [LARGE SCALE GENOMIC DNA]</scope>
    <source>
        <strain evidence="11">YM2019G1</strain>
    </source>
</reference>
<evidence type="ECO:0000313" key="11">
    <source>
        <dbReference type="EMBL" id="KAE8694971.1"/>
    </source>
</evidence>
<dbReference type="InterPro" id="IPR003441">
    <property type="entry name" value="NAC-dom"/>
</dbReference>
<dbReference type="PANTHER" id="PTHR46476:SF9">
    <property type="entry name" value="GH18 DOMAIN-CONTAINING PROTEIN"/>
    <property type="match status" value="1"/>
</dbReference>
<dbReference type="InterPro" id="IPR001579">
    <property type="entry name" value="Glyco_hydro_18_chit_AS"/>
</dbReference>
<dbReference type="GO" id="GO:0005975">
    <property type="term" value="P:carbohydrate metabolic process"/>
    <property type="evidence" value="ECO:0007669"/>
    <property type="project" value="InterPro"/>
</dbReference>
<keyword evidence="1 7" id="KW-0378">Hydrolase</keyword>
<feature type="domain" description="NAC" evidence="9">
    <location>
        <begin position="1"/>
        <end position="114"/>
    </location>
</feature>
<dbReference type="InterPro" id="IPR036093">
    <property type="entry name" value="NAC_dom_sf"/>
</dbReference>
<evidence type="ECO:0000256" key="5">
    <source>
        <dbReference type="ARBA" id="ARBA00023242"/>
    </source>
</evidence>
<dbReference type="Gene3D" id="3.20.20.80">
    <property type="entry name" value="Glycosidases"/>
    <property type="match status" value="1"/>
</dbReference>
<evidence type="ECO:0000256" key="7">
    <source>
        <dbReference type="RuleBase" id="RU000489"/>
    </source>
</evidence>
<organism evidence="11 12">
    <name type="scientific">Hibiscus syriacus</name>
    <name type="common">Rose of Sharon</name>
    <dbReference type="NCBI Taxonomy" id="106335"/>
    <lineage>
        <taxon>Eukaryota</taxon>
        <taxon>Viridiplantae</taxon>
        <taxon>Streptophyta</taxon>
        <taxon>Embryophyta</taxon>
        <taxon>Tracheophyta</taxon>
        <taxon>Spermatophyta</taxon>
        <taxon>Magnoliopsida</taxon>
        <taxon>eudicotyledons</taxon>
        <taxon>Gunneridae</taxon>
        <taxon>Pentapetalae</taxon>
        <taxon>rosids</taxon>
        <taxon>malvids</taxon>
        <taxon>Malvales</taxon>
        <taxon>Malvaceae</taxon>
        <taxon>Malvoideae</taxon>
        <taxon>Hibiscus</taxon>
    </lineage>
</organism>
<proteinExistence type="inferred from homology"/>
<accession>A0A6A2ZSF2</accession>
<dbReference type="SUPFAM" id="SSF101941">
    <property type="entry name" value="NAC domain"/>
    <property type="match status" value="1"/>
</dbReference>
<evidence type="ECO:0000256" key="8">
    <source>
        <dbReference type="RuleBase" id="RU004453"/>
    </source>
</evidence>
<evidence type="ECO:0000259" key="10">
    <source>
        <dbReference type="PROSITE" id="PS51910"/>
    </source>
</evidence>
<dbReference type="Proteomes" id="UP000436088">
    <property type="component" value="Unassembled WGS sequence"/>
</dbReference>
<dbReference type="PROSITE" id="PS51005">
    <property type="entry name" value="NAC"/>
    <property type="match status" value="1"/>
</dbReference>
<keyword evidence="4" id="KW-0804">Transcription</keyword>
<keyword evidence="5" id="KW-0539">Nucleus</keyword>
<name>A0A6A2ZSF2_HIBSY</name>
<dbReference type="PROSITE" id="PS01095">
    <property type="entry name" value="GH18_1"/>
    <property type="match status" value="1"/>
</dbReference>
<keyword evidence="2" id="KW-0805">Transcription regulation</keyword>
<dbReference type="PANTHER" id="PTHR46476">
    <property type="entry name" value="CHITINASE 2-LIKE"/>
    <property type="match status" value="1"/>
</dbReference>
<dbReference type="Pfam" id="PF02365">
    <property type="entry name" value="NAM"/>
    <property type="match status" value="1"/>
</dbReference>
<dbReference type="SUPFAM" id="SSF51445">
    <property type="entry name" value="(Trans)glycosidases"/>
    <property type="match status" value="1"/>
</dbReference>
<dbReference type="PROSITE" id="PS51910">
    <property type="entry name" value="GH18_2"/>
    <property type="match status" value="1"/>
</dbReference>
<dbReference type="InterPro" id="IPR017853">
    <property type="entry name" value="GH"/>
</dbReference>
<dbReference type="Pfam" id="PF00704">
    <property type="entry name" value="Glyco_hydro_18"/>
    <property type="match status" value="1"/>
</dbReference>
<dbReference type="AlphaFoldDB" id="A0A6A2ZSF2"/>
<evidence type="ECO:0000256" key="2">
    <source>
        <dbReference type="ARBA" id="ARBA00023015"/>
    </source>
</evidence>
<evidence type="ECO:0000256" key="3">
    <source>
        <dbReference type="ARBA" id="ARBA00023125"/>
    </source>
</evidence>
<gene>
    <name evidence="11" type="ORF">F3Y22_tig00110761pilonHSYRG00063</name>
</gene>
<evidence type="ECO:0000313" key="12">
    <source>
        <dbReference type="Proteomes" id="UP000436088"/>
    </source>
</evidence>
<sequence length="409" mass="46151">MGKNSLPPGFRFHPTDVGLMMYFLKRKTGNLKWFFYCPVEKKGTRSNRATTDGYWKTTGWDKPVNHNNEVVGSIKTLVFHRGKAPRGERTDWLIHEYKLKEKGDSYVPCVLFNKDGKGPKNGAQYEAPFKDDNSPPIVSILEAAASNEGFGVIWLLIDGKVMMEYIGATGAPVRLDAVPIEDGIDFHFLLSFAIDSDPSAIKQSHPNVKALASLSGWSIGNKVLRWYNPVDVQRWISNSFSSLLSISRQYHLDGIDIDYENFPRRNSTFAYCIGELITLLKNQSVISVATIAPYHKTTAPYIELFEKYGEVIDFVNYQFYTDKVRKPRSYVEAFKLRAGEFDKDKLLASYEVNGRGIQGDDFFAALRLLEANGFSVNGVMIFSADASSSNGYYYEKKSQDFLLNSTVSL</sequence>